<evidence type="ECO:0000256" key="1">
    <source>
        <dbReference type="SAM" id="MobiDB-lite"/>
    </source>
</evidence>
<dbReference type="Proteomes" id="UP000076761">
    <property type="component" value="Unassembled WGS sequence"/>
</dbReference>
<dbReference type="InParanoid" id="A0A165VVA9"/>
<proteinExistence type="predicted"/>
<sequence>MLAYMQASSRDHHLTKTLSRSQKSSSTLGRIRSTKAALGASRQLSLLAMRNGVRLASYRQGNYCKRLGEEVNTNSDTDEEDEEGSDAEGQPKSSGPKGLGRHVYSVL</sequence>
<feature type="compositionally biased region" description="Acidic residues" evidence="1">
    <location>
        <begin position="76"/>
        <end position="86"/>
    </location>
</feature>
<evidence type="ECO:0000313" key="3">
    <source>
        <dbReference type="Proteomes" id="UP000076761"/>
    </source>
</evidence>
<feature type="region of interest" description="Disordered" evidence="1">
    <location>
        <begin position="1"/>
        <end position="31"/>
    </location>
</feature>
<accession>A0A165VVA9</accession>
<dbReference type="EMBL" id="KV425552">
    <property type="protein sequence ID" value="KZT30248.1"/>
    <property type="molecule type" value="Genomic_DNA"/>
</dbReference>
<reference evidence="2 3" key="1">
    <citation type="journal article" date="2016" name="Mol. Biol. Evol.">
        <title>Comparative Genomics of Early-Diverging Mushroom-Forming Fungi Provides Insights into the Origins of Lignocellulose Decay Capabilities.</title>
        <authorList>
            <person name="Nagy L.G."/>
            <person name="Riley R."/>
            <person name="Tritt A."/>
            <person name="Adam C."/>
            <person name="Daum C."/>
            <person name="Floudas D."/>
            <person name="Sun H."/>
            <person name="Yadav J.S."/>
            <person name="Pangilinan J."/>
            <person name="Larsson K.H."/>
            <person name="Matsuura K."/>
            <person name="Barry K."/>
            <person name="Labutti K."/>
            <person name="Kuo R."/>
            <person name="Ohm R.A."/>
            <person name="Bhattacharya S.S."/>
            <person name="Shirouzu T."/>
            <person name="Yoshinaga Y."/>
            <person name="Martin F.M."/>
            <person name="Grigoriev I.V."/>
            <person name="Hibbett D.S."/>
        </authorList>
    </citation>
    <scope>NUCLEOTIDE SEQUENCE [LARGE SCALE GENOMIC DNA]</scope>
    <source>
        <strain evidence="2 3">HHB14362 ss-1</strain>
    </source>
</reference>
<evidence type="ECO:0000313" key="2">
    <source>
        <dbReference type="EMBL" id="KZT30248.1"/>
    </source>
</evidence>
<gene>
    <name evidence="2" type="ORF">NEOLEDRAFT_1127200</name>
</gene>
<protein>
    <submittedName>
        <fullName evidence="2">Uncharacterized protein</fullName>
    </submittedName>
</protein>
<organism evidence="2 3">
    <name type="scientific">Neolentinus lepideus HHB14362 ss-1</name>
    <dbReference type="NCBI Taxonomy" id="1314782"/>
    <lineage>
        <taxon>Eukaryota</taxon>
        <taxon>Fungi</taxon>
        <taxon>Dikarya</taxon>
        <taxon>Basidiomycota</taxon>
        <taxon>Agaricomycotina</taxon>
        <taxon>Agaricomycetes</taxon>
        <taxon>Gloeophyllales</taxon>
        <taxon>Gloeophyllaceae</taxon>
        <taxon>Neolentinus</taxon>
    </lineage>
</organism>
<name>A0A165VVA9_9AGAM</name>
<feature type="compositionally biased region" description="Polar residues" evidence="1">
    <location>
        <begin position="16"/>
        <end position="28"/>
    </location>
</feature>
<feature type="region of interest" description="Disordered" evidence="1">
    <location>
        <begin position="64"/>
        <end position="107"/>
    </location>
</feature>
<dbReference type="AlphaFoldDB" id="A0A165VVA9"/>
<keyword evidence="3" id="KW-1185">Reference proteome</keyword>